<evidence type="ECO:0000313" key="5">
    <source>
        <dbReference type="Proteomes" id="UP000031967"/>
    </source>
</evidence>
<evidence type="ECO:0000313" key="4">
    <source>
        <dbReference type="EMBL" id="KIL38120.1"/>
    </source>
</evidence>
<dbReference type="Proteomes" id="UP000031967">
    <property type="component" value="Unassembled WGS sequence"/>
</dbReference>
<keyword evidence="2" id="KW-1133">Transmembrane helix</keyword>
<feature type="transmembrane region" description="Helical" evidence="2">
    <location>
        <begin position="136"/>
        <end position="156"/>
    </location>
</feature>
<evidence type="ECO:0000259" key="3">
    <source>
        <dbReference type="Pfam" id="PF09335"/>
    </source>
</evidence>
<comment type="similarity">
    <text evidence="1">Belongs to the DedA family.</text>
</comment>
<dbReference type="EMBL" id="JXAK01000075">
    <property type="protein sequence ID" value="KIL38120.1"/>
    <property type="molecule type" value="Genomic_DNA"/>
</dbReference>
<sequence length="203" mass="22629">MKETMLTLIQHYGYTAVFVFMMLGIIGLPLPVEFILIFAGSIVAASKLHIVWLILIAWLGVLAGMIVNYGLGRTIGIKPISKITKYVHLHEDKLNRLAIRFQKASAVFIVIGYFVAGLRHASPFLAGASGMPFKKFAFYAMAGGLLWISGFTFLGQKIGHHWHSMMKWLHHPIVILVIGGILLLAYLLKHRVLSTNSHVPKVR</sequence>
<dbReference type="InterPro" id="IPR051311">
    <property type="entry name" value="DedA_domain"/>
</dbReference>
<feature type="transmembrane region" description="Helical" evidence="2">
    <location>
        <begin position="50"/>
        <end position="76"/>
    </location>
</feature>
<evidence type="ECO:0000256" key="2">
    <source>
        <dbReference type="SAM" id="Phobius"/>
    </source>
</evidence>
<dbReference type="Pfam" id="PF09335">
    <property type="entry name" value="VTT_dom"/>
    <property type="match status" value="1"/>
</dbReference>
<feature type="transmembrane region" description="Helical" evidence="2">
    <location>
        <begin position="97"/>
        <end position="116"/>
    </location>
</feature>
<dbReference type="RefSeq" id="WP_041051868.1">
    <property type="nucleotide sequence ID" value="NZ_JXAK01000075.1"/>
</dbReference>
<name>A0ABR5AAX3_9BACL</name>
<feature type="transmembrane region" description="Helical" evidence="2">
    <location>
        <begin position="168"/>
        <end position="188"/>
    </location>
</feature>
<dbReference type="PANTHER" id="PTHR42709:SF9">
    <property type="entry name" value="ALKALINE PHOSPHATASE LIKE PROTEIN"/>
    <property type="match status" value="1"/>
</dbReference>
<feature type="domain" description="VTT" evidence="3">
    <location>
        <begin position="30"/>
        <end position="156"/>
    </location>
</feature>
<dbReference type="InterPro" id="IPR032816">
    <property type="entry name" value="VTT_dom"/>
</dbReference>
<proteinExistence type="inferred from homology"/>
<gene>
    <name evidence="4" type="ORF">SD70_28410</name>
</gene>
<keyword evidence="5" id="KW-1185">Reference proteome</keyword>
<keyword evidence="2" id="KW-0472">Membrane</keyword>
<comment type="caution">
    <text evidence="4">The sequence shown here is derived from an EMBL/GenBank/DDBJ whole genome shotgun (WGS) entry which is preliminary data.</text>
</comment>
<accession>A0ABR5AAX3</accession>
<organism evidence="4 5">
    <name type="scientific">Gordoniibacillus kamchatkensis</name>
    <dbReference type="NCBI Taxonomy" id="1590651"/>
    <lineage>
        <taxon>Bacteria</taxon>
        <taxon>Bacillati</taxon>
        <taxon>Bacillota</taxon>
        <taxon>Bacilli</taxon>
        <taxon>Bacillales</taxon>
        <taxon>Paenibacillaceae</taxon>
        <taxon>Gordoniibacillus</taxon>
    </lineage>
</organism>
<evidence type="ECO:0000256" key="1">
    <source>
        <dbReference type="ARBA" id="ARBA00010792"/>
    </source>
</evidence>
<feature type="transmembrane region" description="Helical" evidence="2">
    <location>
        <begin position="12"/>
        <end position="44"/>
    </location>
</feature>
<reference evidence="4 5" key="1">
    <citation type="submission" date="2014-12" db="EMBL/GenBank/DDBJ databases">
        <title>Draft genome sequence of Paenibacillus kamchatkensis strain B-2647.</title>
        <authorList>
            <person name="Karlyshev A.V."/>
            <person name="Kudryashova E.B."/>
        </authorList>
    </citation>
    <scope>NUCLEOTIDE SEQUENCE [LARGE SCALE GENOMIC DNA]</scope>
    <source>
        <strain evidence="4 5">VKM B-2647</strain>
    </source>
</reference>
<keyword evidence="2" id="KW-0812">Transmembrane</keyword>
<protein>
    <recommendedName>
        <fullName evidence="3">VTT domain-containing protein</fullName>
    </recommendedName>
</protein>
<dbReference type="PANTHER" id="PTHR42709">
    <property type="entry name" value="ALKALINE PHOSPHATASE LIKE PROTEIN"/>
    <property type="match status" value="1"/>
</dbReference>